<reference evidence="9 10" key="1">
    <citation type="submission" date="2019-03" db="EMBL/GenBank/DDBJ databases">
        <title>Genomic Encyclopedia of Type Strains, Phase IV (KMG-IV): sequencing the most valuable type-strain genomes for metagenomic binning, comparative biology and taxonomic classification.</title>
        <authorList>
            <person name="Goeker M."/>
        </authorList>
    </citation>
    <scope>NUCLEOTIDE SEQUENCE [LARGE SCALE GENOMIC DNA]</scope>
    <source>
        <strain evidence="9 10">DSM 13587</strain>
    </source>
</reference>
<dbReference type="GO" id="GO:0005886">
    <property type="term" value="C:plasma membrane"/>
    <property type="evidence" value="ECO:0007669"/>
    <property type="project" value="UniProtKB-SubCell"/>
</dbReference>
<gene>
    <name evidence="9" type="ORF">EDC35_101601</name>
</gene>
<keyword evidence="3" id="KW-1003">Cell membrane</keyword>
<dbReference type="AlphaFoldDB" id="A0A4R3NB60"/>
<feature type="transmembrane region" description="Helical" evidence="7">
    <location>
        <begin position="96"/>
        <end position="118"/>
    </location>
</feature>
<feature type="transmembrane region" description="Helical" evidence="7">
    <location>
        <begin position="224"/>
        <end position="247"/>
    </location>
</feature>
<name>A0A4R3NB60_9GAMM</name>
<dbReference type="GO" id="GO:0015416">
    <property type="term" value="F:ABC-type phosphonate transporter activity"/>
    <property type="evidence" value="ECO:0007669"/>
    <property type="project" value="InterPro"/>
</dbReference>
<dbReference type="EMBL" id="SMAO01000001">
    <property type="protein sequence ID" value="TCT24279.1"/>
    <property type="molecule type" value="Genomic_DNA"/>
</dbReference>
<keyword evidence="4 7" id="KW-0812">Transmembrane</keyword>
<proteinExistence type="inferred from homology"/>
<keyword evidence="2 7" id="KW-0813">Transport</keyword>
<dbReference type="InterPro" id="IPR035906">
    <property type="entry name" value="MetI-like_sf"/>
</dbReference>
<comment type="similarity">
    <text evidence="7">Belongs to the binding-protein-dependent transport system permease family.</text>
</comment>
<dbReference type="CDD" id="cd06261">
    <property type="entry name" value="TM_PBP2"/>
    <property type="match status" value="1"/>
</dbReference>
<evidence type="ECO:0000256" key="5">
    <source>
        <dbReference type="ARBA" id="ARBA00022989"/>
    </source>
</evidence>
<feature type="transmembrane region" description="Helical" evidence="7">
    <location>
        <begin position="138"/>
        <end position="161"/>
    </location>
</feature>
<protein>
    <submittedName>
        <fullName evidence="9">Phosphonate transport system permease protein</fullName>
    </submittedName>
</protein>
<dbReference type="InterPro" id="IPR000515">
    <property type="entry name" value="MetI-like"/>
</dbReference>
<dbReference type="PANTHER" id="PTHR30043">
    <property type="entry name" value="PHOSPHONATES TRANSPORT SYSTEM PERMEASE PROTEIN"/>
    <property type="match status" value="1"/>
</dbReference>
<dbReference type="SUPFAM" id="SSF161098">
    <property type="entry name" value="MetI-like"/>
    <property type="match status" value="1"/>
</dbReference>
<accession>A0A4R3NB60</accession>
<evidence type="ECO:0000259" key="8">
    <source>
        <dbReference type="PROSITE" id="PS50928"/>
    </source>
</evidence>
<dbReference type="PANTHER" id="PTHR30043:SF1">
    <property type="entry name" value="ABC TRANSPORT SYSTEM PERMEASE PROTEIN P69"/>
    <property type="match status" value="1"/>
</dbReference>
<keyword evidence="6 7" id="KW-0472">Membrane</keyword>
<dbReference type="NCBIfam" id="TIGR01097">
    <property type="entry name" value="PhnE"/>
    <property type="match status" value="1"/>
</dbReference>
<evidence type="ECO:0000256" key="6">
    <source>
        <dbReference type="ARBA" id="ARBA00023136"/>
    </source>
</evidence>
<dbReference type="InterPro" id="IPR005769">
    <property type="entry name" value="PhnE/PtxC"/>
</dbReference>
<evidence type="ECO:0000256" key="4">
    <source>
        <dbReference type="ARBA" id="ARBA00022692"/>
    </source>
</evidence>
<evidence type="ECO:0000256" key="3">
    <source>
        <dbReference type="ARBA" id="ARBA00022475"/>
    </source>
</evidence>
<organism evidence="9 10">
    <name type="scientific">Thiobaca trueperi</name>
    <dbReference type="NCBI Taxonomy" id="127458"/>
    <lineage>
        <taxon>Bacteria</taxon>
        <taxon>Pseudomonadati</taxon>
        <taxon>Pseudomonadota</taxon>
        <taxon>Gammaproteobacteria</taxon>
        <taxon>Chromatiales</taxon>
        <taxon>Chromatiaceae</taxon>
        <taxon>Thiobaca</taxon>
    </lineage>
</organism>
<keyword evidence="10" id="KW-1185">Reference proteome</keyword>
<evidence type="ECO:0000256" key="7">
    <source>
        <dbReference type="RuleBase" id="RU363032"/>
    </source>
</evidence>
<feature type="transmembrane region" description="Helical" evidence="7">
    <location>
        <begin position="253"/>
        <end position="273"/>
    </location>
</feature>
<feature type="domain" description="ABC transmembrane type-1" evidence="8">
    <location>
        <begin position="88"/>
        <end position="270"/>
    </location>
</feature>
<evidence type="ECO:0000256" key="2">
    <source>
        <dbReference type="ARBA" id="ARBA00022448"/>
    </source>
</evidence>
<comment type="subcellular location">
    <subcellularLocation>
        <location evidence="1 7">Cell membrane</location>
        <topology evidence="1 7">Multi-pass membrane protein</topology>
    </subcellularLocation>
</comment>
<evidence type="ECO:0000313" key="9">
    <source>
        <dbReference type="EMBL" id="TCT24279.1"/>
    </source>
</evidence>
<dbReference type="OrthoDB" id="9808005at2"/>
<dbReference type="PROSITE" id="PS50928">
    <property type="entry name" value="ABC_TM1"/>
    <property type="match status" value="1"/>
</dbReference>
<feature type="transmembrane region" description="Helical" evidence="7">
    <location>
        <begin position="34"/>
        <end position="53"/>
    </location>
</feature>
<keyword evidence="5 7" id="KW-1133">Transmembrane helix</keyword>
<evidence type="ECO:0000313" key="10">
    <source>
        <dbReference type="Proteomes" id="UP000295717"/>
    </source>
</evidence>
<dbReference type="Gene3D" id="1.10.3720.10">
    <property type="entry name" value="MetI-like"/>
    <property type="match status" value="1"/>
</dbReference>
<comment type="caution">
    <text evidence="9">The sequence shown here is derived from an EMBL/GenBank/DDBJ whole genome shotgun (WGS) entry which is preliminary data.</text>
</comment>
<dbReference type="Pfam" id="PF00528">
    <property type="entry name" value="BPD_transp_1"/>
    <property type="match status" value="1"/>
</dbReference>
<evidence type="ECO:0000256" key="1">
    <source>
        <dbReference type="ARBA" id="ARBA00004651"/>
    </source>
</evidence>
<dbReference type="Proteomes" id="UP000295717">
    <property type="component" value="Unassembled WGS sequence"/>
</dbReference>
<dbReference type="RefSeq" id="WP_132975548.1">
    <property type="nucleotide sequence ID" value="NZ_SMAO01000001.1"/>
</dbReference>
<sequence length="284" mass="30296">MTGVITPHAAPATATRVAVEGVLAASRHRHRRRLVQTTFGLIAVLFACGYAGVLDPARYADAIPTILQLLTDAMPPDFSRWRDWGRPLLETLSMSVAGTALGLALALPLGALAARNIAPNWIGSPVRLLLNTCRSIPTLVWGILYVAAVGFGPLPGVLALASHSIGMLGKFCAEILEHVDPAPGDALRSQGVSRLGVLRFSVWPQILPRLMDVAVYRWEHNLRAATTVGVVGAGGLGLEIITAFHLFEYREALALILVLLGLVSLINLAGAFVRGRLINAGMRE</sequence>